<reference evidence="9" key="1">
    <citation type="submission" date="2025-08" db="UniProtKB">
        <authorList>
            <consortium name="Ensembl"/>
        </authorList>
    </citation>
    <scope>IDENTIFICATION</scope>
</reference>
<dbReference type="GO" id="GO:0006302">
    <property type="term" value="P:double-strand break repair"/>
    <property type="evidence" value="ECO:0007669"/>
    <property type="project" value="TreeGrafter"/>
</dbReference>
<dbReference type="AlphaFoldDB" id="A0A8C0J680"/>
<dbReference type="Pfam" id="PF25220">
    <property type="entry name" value="Sororin_C"/>
    <property type="match status" value="1"/>
</dbReference>
<evidence type="ECO:0000256" key="5">
    <source>
        <dbReference type="ARBA" id="ARBA00093465"/>
    </source>
</evidence>
<keyword evidence="2" id="KW-0498">Mitosis</keyword>
<comment type="similarity">
    <text evidence="5">Belongs to the sororin family.</text>
</comment>
<dbReference type="InterPro" id="IPR057337">
    <property type="entry name" value="Sororin_C"/>
</dbReference>
<dbReference type="GO" id="GO:0005634">
    <property type="term" value="C:nucleus"/>
    <property type="evidence" value="ECO:0007669"/>
    <property type="project" value="UniProtKB-SubCell"/>
</dbReference>
<dbReference type="Ensembl" id="ENSCABT00000030029.1">
    <property type="protein sequence ID" value="ENSCABP00000027422.1"/>
    <property type="gene ID" value="ENSCABG00000020142.1"/>
</dbReference>
<reference evidence="9" key="2">
    <citation type="submission" date="2025-09" db="UniProtKB">
        <authorList>
            <consortium name="Ensembl"/>
        </authorList>
    </citation>
    <scope>IDENTIFICATION</scope>
</reference>
<keyword evidence="7" id="KW-0472">Membrane</keyword>
<dbReference type="InterPro" id="IPR018605">
    <property type="entry name" value="Sororin"/>
</dbReference>
<evidence type="ECO:0000256" key="1">
    <source>
        <dbReference type="ARBA" id="ARBA00022618"/>
    </source>
</evidence>
<evidence type="ECO:0000256" key="7">
    <source>
        <dbReference type="SAM" id="Phobius"/>
    </source>
</evidence>
<protein>
    <recommendedName>
        <fullName evidence="8">Sororin C-terminal region domain-containing protein</fullName>
    </recommendedName>
</protein>
<organism evidence="9 10">
    <name type="scientific">Chelonoidis abingdonii</name>
    <name type="common">Abingdon island giant tortoise</name>
    <name type="synonym">Testudo abingdonii</name>
    <dbReference type="NCBI Taxonomy" id="106734"/>
    <lineage>
        <taxon>Eukaryota</taxon>
        <taxon>Metazoa</taxon>
        <taxon>Chordata</taxon>
        <taxon>Craniata</taxon>
        <taxon>Vertebrata</taxon>
        <taxon>Euteleostomi</taxon>
        <taxon>Archelosauria</taxon>
        <taxon>Testudinata</taxon>
        <taxon>Testudines</taxon>
        <taxon>Cryptodira</taxon>
        <taxon>Durocryptodira</taxon>
        <taxon>Testudinoidea</taxon>
        <taxon>Testudinidae</taxon>
        <taxon>Chelonoidis</taxon>
    </lineage>
</organism>
<feature type="compositionally biased region" description="Basic and acidic residues" evidence="6">
    <location>
        <begin position="39"/>
        <end position="52"/>
    </location>
</feature>
<keyword evidence="7" id="KW-1133">Transmembrane helix</keyword>
<dbReference type="GO" id="GO:0007064">
    <property type="term" value="P:mitotic sister chromatid cohesion"/>
    <property type="evidence" value="ECO:0007669"/>
    <property type="project" value="TreeGrafter"/>
</dbReference>
<evidence type="ECO:0000256" key="3">
    <source>
        <dbReference type="ARBA" id="ARBA00023242"/>
    </source>
</evidence>
<evidence type="ECO:0000259" key="8">
    <source>
        <dbReference type="Pfam" id="PF25220"/>
    </source>
</evidence>
<evidence type="ECO:0000256" key="2">
    <source>
        <dbReference type="ARBA" id="ARBA00022776"/>
    </source>
</evidence>
<feature type="domain" description="Sororin C-terminal region" evidence="8">
    <location>
        <begin position="237"/>
        <end position="260"/>
    </location>
</feature>
<dbReference type="GO" id="GO:0051301">
    <property type="term" value="P:cell division"/>
    <property type="evidence" value="ECO:0007669"/>
    <property type="project" value="UniProtKB-KW"/>
</dbReference>
<evidence type="ECO:0000256" key="4">
    <source>
        <dbReference type="ARBA" id="ARBA00023306"/>
    </source>
</evidence>
<feature type="transmembrane region" description="Helical" evidence="7">
    <location>
        <begin position="270"/>
        <end position="290"/>
    </location>
</feature>
<dbReference type="OMA" id="KKVQQID"/>
<feature type="region of interest" description="Disordered" evidence="6">
    <location>
        <begin position="98"/>
        <end position="125"/>
    </location>
</feature>
<evidence type="ECO:0000313" key="9">
    <source>
        <dbReference type="Ensembl" id="ENSCABP00000027422.1"/>
    </source>
</evidence>
<accession>A0A8C0J680</accession>
<keyword evidence="4" id="KW-0131">Cell cycle</keyword>
<evidence type="ECO:0000256" key="6">
    <source>
        <dbReference type="SAM" id="MobiDB-lite"/>
    </source>
</evidence>
<keyword evidence="3" id="KW-0539">Nucleus</keyword>
<name>A0A8C0J680_CHEAB</name>
<evidence type="ECO:0000313" key="10">
    <source>
        <dbReference type="Proteomes" id="UP000694404"/>
    </source>
</evidence>
<dbReference type="GO" id="GO:0007080">
    <property type="term" value="P:mitotic metaphase chromosome alignment"/>
    <property type="evidence" value="ECO:0007669"/>
    <property type="project" value="TreeGrafter"/>
</dbReference>
<keyword evidence="7" id="KW-0812">Transmembrane</keyword>
<dbReference type="GeneTree" id="ENSGT00390000010028"/>
<dbReference type="PANTHER" id="PTHR31092:SF2">
    <property type="entry name" value="SORORIN"/>
    <property type="match status" value="1"/>
</dbReference>
<feature type="compositionally biased region" description="Low complexity" evidence="6">
    <location>
        <begin position="8"/>
        <end position="17"/>
    </location>
</feature>
<proteinExistence type="inferred from homology"/>
<dbReference type="GO" id="GO:0031536">
    <property type="term" value="P:positive regulation of exit from mitosis"/>
    <property type="evidence" value="ECO:0007669"/>
    <property type="project" value="TreeGrafter"/>
</dbReference>
<keyword evidence="1" id="KW-0132">Cell division</keyword>
<dbReference type="Proteomes" id="UP000694404">
    <property type="component" value="Unplaced"/>
</dbReference>
<feature type="region of interest" description="Disordered" evidence="6">
    <location>
        <begin position="1"/>
        <end position="52"/>
    </location>
</feature>
<dbReference type="PANTHER" id="PTHR31092">
    <property type="entry name" value="SORORIN"/>
    <property type="match status" value="1"/>
</dbReference>
<keyword evidence="10" id="KW-1185">Reference proteome</keyword>
<sequence length="309" mass="34162">LSGRRPRSAGAASAGSKVRGDAVSPPPRRRYKRTAGSPTRRDFHRKPLVEKEMVGSPLPAPVVKQSIMVKKIMPRKQQPAVALTEAEQIPCVTGTAWTPRRSPRISQKAGKENFPVESSEAKDCGSTDANPILASSLPANASGLDERDVLMSKKMHLSYSLLDAHPKKCSLFGFEKLQVPDALADVSPVGKVSPAQETPVKPDALGSTKEWDTNIPGISFPKEKRKKRRIPQIDKSELDEWAAQMNAQFEEAEQFDLVVERRLSPIICIILLYIELMCCFFSLKINKIVLSVKKKKKKKRKTPGKGVCL</sequence>